<sequence>MHTPKKKKLEEGFYPRSQYEDGLDSQLSVGYNCLTQTNYDNEFYSPVDKRIILNNNLVNLNIGGTKYTTTLSTLEKDNNSTLYKYVYYTLNGLPLPDDDDNYNGFFNFTDSNSGGIMEIFIDRDGKIFQYILNFLRDGVLICPEDNFIYRSLLSDASFYGLRSLEKILTSKIDPDSDLASTPIRVHREPDLSLKIQSQNSQIEHNEPISLTHSQSNEVIIPNYNAFLRVDDSDNIEEAIRFVQTTPVRSLGEETFSTTADF</sequence>
<feature type="domain" description="Potassium channel tetramerisation-type BTB" evidence="1">
    <location>
        <begin position="58"/>
        <end position="164"/>
    </location>
</feature>
<dbReference type="PANTHER" id="PTHR14499:SF136">
    <property type="entry name" value="GH08630P"/>
    <property type="match status" value="1"/>
</dbReference>
<dbReference type="Pfam" id="PF02214">
    <property type="entry name" value="BTB_2"/>
    <property type="match status" value="1"/>
</dbReference>
<organism evidence="2 3">
    <name type="scientific">Theileria orientalis</name>
    <dbReference type="NCBI Taxonomy" id="68886"/>
    <lineage>
        <taxon>Eukaryota</taxon>
        <taxon>Sar</taxon>
        <taxon>Alveolata</taxon>
        <taxon>Apicomplexa</taxon>
        <taxon>Aconoidasida</taxon>
        <taxon>Piroplasmida</taxon>
        <taxon>Theileriidae</taxon>
        <taxon>Theileria</taxon>
    </lineage>
</organism>
<dbReference type="PANTHER" id="PTHR14499">
    <property type="entry name" value="POTASSIUM CHANNEL TETRAMERIZATION DOMAIN-CONTAINING"/>
    <property type="match status" value="1"/>
</dbReference>
<gene>
    <name evidence="2" type="ORF">MACJ_003034</name>
</gene>
<dbReference type="InterPro" id="IPR011333">
    <property type="entry name" value="SKP1/BTB/POZ_sf"/>
</dbReference>
<dbReference type="InterPro" id="IPR003131">
    <property type="entry name" value="T1-type_BTB"/>
</dbReference>
<dbReference type="Gene3D" id="3.30.710.10">
    <property type="entry name" value="Potassium Channel Kv1.1, Chain A"/>
    <property type="match status" value="1"/>
</dbReference>
<dbReference type="Proteomes" id="UP000244803">
    <property type="component" value="Chromosome 4"/>
</dbReference>
<dbReference type="GO" id="GO:0051260">
    <property type="term" value="P:protein homooligomerization"/>
    <property type="evidence" value="ECO:0007669"/>
    <property type="project" value="InterPro"/>
</dbReference>
<protein>
    <recommendedName>
        <fullName evidence="1">Potassium channel tetramerisation-type BTB domain-containing protein</fullName>
    </recommendedName>
</protein>
<accession>A0A976M795</accession>
<reference evidence="2" key="1">
    <citation type="submission" date="2022-07" db="EMBL/GenBank/DDBJ databases">
        <title>Evaluation of T. orientalis genome assembly methods using nanopore sequencing and analysis of variation between genomes.</title>
        <authorList>
            <person name="Yam J."/>
            <person name="Micallef M.L."/>
            <person name="Liu M."/>
            <person name="Djordjevic S.P."/>
            <person name="Bogema D.R."/>
            <person name="Jenkins C."/>
        </authorList>
    </citation>
    <scope>NUCLEOTIDE SEQUENCE</scope>
    <source>
        <strain evidence="2">Fish Creek</strain>
    </source>
</reference>
<evidence type="ECO:0000313" key="2">
    <source>
        <dbReference type="EMBL" id="UKJ89780.2"/>
    </source>
</evidence>
<name>A0A976M795_THEOR</name>
<proteinExistence type="predicted"/>
<dbReference type="SUPFAM" id="SSF54695">
    <property type="entry name" value="POZ domain"/>
    <property type="match status" value="1"/>
</dbReference>
<dbReference type="AlphaFoldDB" id="A0A976M795"/>
<dbReference type="CDD" id="cd18316">
    <property type="entry name" value="BTB_POZ_KCTD-like"/>
    <property type="match status" value="1"/>
</dbReference>
<dbReference type="EMBL" id="CP056067">
    <property type="protein sequence ID" value="UKJ89780.2"/>
    <property type="molecule type" value="Genomic_DNA"/>
</dbReference>
<evidence type="ECO:0000259" key="1">
    <source>
        <dbReference type="Pfam" id="PF02214"/>
    </source>
</evidence>
<evidence type="ECO:0000313" key="3">
    <source>
        <dbReference type="Proteomes" id="UP000244803"/>
    </source>
</evidence>
<dbReference type="OrthoDB" id="2414723at2759"/>